<protein>
    <submittedName>
        <fullName evidence="2">Uncharacterized protein</fullName>
    </submittedName>
</protein>
<feature type="region of interest" description="Disordered" evidence="1">
    <location>
        <begin position="82"/>
        <end position="112"/>
    </location>
</feature>
<proteinExistence type="predicted"/>
<dbReference type="Proteomes" id="UP000287651">
    <property type="component" value="Unassembled WGS sequence"/>
</dbReference>
<name>A0A427A1L8_ENSVE</name>
<organism evidence="2 3">
    <name type="scientific">Ensete ventricosum</name>
    <name type="common">Abyssinian banana</name>
    <name type="synonym">Musa ensete</name>
    <dbReference type="NCBI Taxonomy" id="4639"/>
    <lineage>
        <taxon>Eukaryota</taxon>
        <taxon>Viridiplantae</taxon>
        <taxon>Streptophyta</taxon>
        <taxon>Embryophyta</taxon>
        <taxon>Tracheophyta</taxon>
        <taxon>Spermatophyta</taxon>
        <taxon>Magnoliopsida</taxon>
        <taxon>Liliopsida</taxon>
        <taxon>Zingiberales</taxon>
        <taxon>Musaceae</taxon>
        <taxon>Ensete</taxon>
    </lineage>
</organism>
<gene>
    <name evidence="2" type="ORF">B296_00003357</name>
</gene>
<comment type="caution">
    <text evidence="2">The sequence shown here is derived from an EMBL/GenBank/DDBJ whole genome shotgun (WGS) entry which is preliminary data.</text>
</comment>
<evidence type="ECO:0000313" key="2">
    <source>
        <dbReference type="EMBL" id="RRT70081.1"/>
    </source>
</evidence>
<evidence type="ECO:0000313" key="3">
    <source>
        <dbReference type="Proteomes" id="UP000287651"/>
    </source>
</evidence>
<sequence length="112" mass="12598">MALLDRVHDAGRLVTIMGNRASHLEAEIENLKSEGDPKQLAAAHQRVTELQADNAKKMSELGEYGYRVALVYFQAQYPDLEMDSNPFTKKPEDSMVPMETRQEFGDSVPAEE</sequence>
<evidence type="ECO:0000256" key="1">
    <source>
        <dbReference type="SAM" id="MobiDB-lite"/>
    </source>
</evidence>
<accession>A0A427A1L8</accession>
<dbReference type="AlphaFoldDB" id="A0A427A1L8"/>
<dbReference type="EMBL" id="AMZH03004134">
    <property type="protein sequence ID" value="RRT70081.1"/>
    <property type="molecule type" value="Genomic_DNA"/>
</dbReference>
<reference evidence="2 3" key="1">
    <citation type="journal article" date="2014" name="Agronomy (Basel)">
        <title>A Draft Genome Sequence for Ensete ventricosum, the Drought-Tolerant Tree Against Hunger.</title>
        <authorList>
            <person name="Harrison J."/>
            <person name="Moore K.A."/>
            <person name="Paszkiewicz K."/>
            <person name="Jones T."/>
            <person name="Grant M."/>
            <person name="Ambacheew D."/>
            <person name="Muzemil S."/>
            <person name="Studholme D.J."/>
        </authorList>
    </citation>
    <scope>NUCLEOTIDE SEQUENCE [LARGE SCALE GENOMIC DNA]</scope>
</reference>